<evidence type="ECO:0000313" key="5">
    <source>
        <dbReference type="Proteomes" id="UP001317963"/>
    </source>
</evidence>
<evidence type="ECO:0000256" key="3">
    <source>
        <dbReference type="ARBA" id="ARBA00023277"/>
    </source>
</evidence>
<dbReference type="Gene3D" id="2.70.98.10">
    <property type="match status" value="1"/>
</dbReference>
<evidence type="ECO:0000313" key="4">
    <source>
        <dbReference type="EMBL" id="UZP75146.1"/>
    </source>
</evidence>
<keyword evidence="5" id="KW-1185">Reference proteome</keyword>
<dbReference type="CDD" id="cd09019">
    <property type="entry name" value="galactose_mutarotase_like"/>
    <property type="match status" value="1"/>
</dbReference>
<dbReference type="Pfam" id="PF01263">
    <property type="entry name" value="Aldose_epim"/>
    <property type="match status" value="1"/>
</dbReference>
<dbReference type="EMBL" id="CP036501">
    <property type="protein sequence ID" value="UZP75146.1"/>
    <property type="molecule type" value="Genomic_DNA"/>
</dbReference>
<evidence type="ECO:0000256" key="2">
    <source>
        <dbReference type="ARBA" id="ARBA00023235"/>
    </source>
</evidence>
<dbReference type="RefSeq" id="WP_279241621.1">
    <property type="nucleotide sequence ID" value="NZ_CP036501.1"/>
</dbReference>
<dbReference type="InterPro" id="IPR011013">
    <property type="entry name" value="Gal_mutarotase_sf_dom"/>
</dbReference>
<keyword evidence="3" id="KW-0119">Carbohydrate metabolism</keyword>
<keyword evidence="2" id="KW-0413">Isomerase</keyword>
<dbReference type="PANTHER" id="PTHR10091:SF0">
    <property type="entry name" value="GALACTOSE MUTAROTASE"/>
    <property type="match status" value="1"/>
</dbReference>
<accession>A0ABY6Q909</accession>
<gene>
    <name evidence="4" type="ORF">E0F26_10530</name>
</gene>
<dbReference type="SUPFAM" id="SSF74650">
    <property type="entry name" value="Galactose mutarotase-like"/>
    <property type="match status" value="1"/>
</dbReference>
<dbReference type="InterPro" id="IPR014718">
    <property type="entry name" value="GH-type_carb-bd"/>
</dbReference>
<comment type="similarity">
    <text evidence="1">Belongs to the aldose epimerase family.</text>
</comment>
<sequence>MSNRHTISQTSPDARRGITVDLLNRGAAIGRIQLHGMGRQRDIDVVLGYASTEDYDRDPFYLGSTVGPVANRIADGKVALASGTFSIGINEPSRSNALHGGELGLHQQLFQPSPTSDAQSLTLSRQLPHLSDGFPGNRLVTVRYELTDATSLQCDFAATTDRETVINLANHAYFNLGGRLADHEFRTHLEHFTPVNEQSIPIGTIASLVGSELDFRQWRRLGDSVLDHNFVLRKDNKLQKAASLRLHDTQLQLDVLTTQPALQVYTGDGLTAPFSARAGICLEAQAFPDAPNQPGFPSIVLTPGRTYRQRTIYRFTELSDH</sequence>
<dbReference type="InterPro" id="IPR008183">
    <property type="entry name" value="Aldose_1/G6P_1-epimerase"/>
</dbReference>
<organism evidence="4 5">
    <name type="scientific">Candidatus Paraluminiphilus aquimaris</name>
    <dbReference type="NCBI Taxonomy" id="2518994"/>
    <lineage>
        <taxon>Bacteria</taxon>
        <taxon>Pseudomonadati</taxon>
        <taxon>Pseudomonadota</taxon>
        <taxon>Gammaproteobacteria</taxon>
        <taxon>Cellvibrionales</taxon>
        <taxon>Halieaceae</taxon>
        <taxon>Candidatus Paraluminiphilus</taxon>
    </lineage>
</organism>
<dbReference type="Proteomes" id="UP001317963">
    <property type="component" value="Chromosome"/>
</dbReference>
<dbReference type="InterPro" id="IPR047215">
    <property type="entry name" value="Galactose_mutarotase-like"/>
</dbReference>
<proteinExistence type="inferred from homology"/>
<reference evidence="4 5" key="1">
    <citation type="submission" date="2019-02" db="EMBL/GenBank/DDBJ databases">
        <title>Halieaceae_genomes.</title>
        <authorList>
            <person name="Li S.-H."/>
        </authorList>
    </citation>
    <scope>NUCLEOTIDE SEQUENCE [LARGE SCALE GENOMIC DNA]</scope>
    <source>
        <strain evidence="4 5">JH123</strain>
    </source>
</reference>
<evidence type="ECO:0000256" key="1">
    <source>
        <dbReference type="ARBA" id="ARBA00006206"/>
    </source>
</evidence>
<protein>
    <submittedName>
        <fullName evidence="4">Galactose mutarotase</fullName>
    </submittedName>
</protein>
<name>A0ABY6Q909_9GAMM</name>
<dbReference type="PANTHER" id="PTHR10091">
    <property type="entry name" value="ALDOSE-1-EPIMERASE"/>
    <property type="match status" value="1"/>
</dbReference>